<feature type="domain" description="Phosphoribosyltransferase" evidence="1">
    <location>
        <begin position="15"/>
        <end position="165"/>
    </location>
</feature>
<name>A0ABT3PIF1_9BACT</name>
<gene>
    <name evidence="2" type="ORF">J6I44_02505</name>
</gene>
<dbReference type="RefSeq" id="WP_265764371.1">
    <property type="nucleotide sequence ID" value="NZ_JAGGJA010000001.1"/>
</dbReference>
<sequence>MFADRKQAGVALGKALQKYEKVKPIVLAIPRGGVVVGYYVALALECDFDVIITRKLGYPEQPEAGFGAIAEDGSLYLDPWSNRYISKDIITKVQAREAKEVQRRIQTYRDDRVLPTLEGRVVILVDDGIATGATMMAAIRMCTKKNAEKIVVAAPVSAIKRISKLEGEADEVIILFKSKQLTAVSQGYRDFSNLSDEDVIPYLKKWYKLNKDRS</sequence>
<keyword evidence="2" id="KW-0808">Transferase</keyword>
<dbReference type="Proteomes" id="UP001207918">
    <property type="component" value="Unassembled WGS sequence"/>
</dbReference>
<dbReference type="Gene3D" id="3.40.50.2020">
    <property type="match status" value="1"/>
</dbReference>
<keyword evidence="3" id="KW-1185">Reference proteome</keyword>
<dbReference type="InterPro" id="IPR000836">
    <property type="entry name" value="PRTase_dom"/>
</dbReference>
<dbReference type="Gene3D" id="3.30.1310.20">
    <property type="entry name" value="PRTase-like"/>
    <property type="match status" value="1"/>
</dbReference>
<reference evidence="2 3" key="1">
    <citation type="submission" date="2021-03" db="EMBL/GenBank/DDBJ databases">
        <title>Aliifodinibius sp. nov., a new bacterium isolated from saline soil.</title>
        <authorList>
            <person name="Galisteo C."/>
            <person name="De La Haba R."/>
            <person name="Sanchez-Porro C."/>
            <person name="Ventosa A."/>
        </authorList>
    </citation>
    <scope>NUCLEOTIDE SEQUENCE [LARGE SCALE GENOMIC DNA]</scope>
    <source>
        <strain evidence="2 3">1BSP15-2V2</strain>
    </source>
</reference>
<protein>
    <submittedName>
        <fullName evidence="2">Phosphoribosyltransferase</fullName>
    </submittedName>
</protein>
<proteinExistence type="predicted"/>
<dbReference type="EMBL" id="JAGGJA010000001">
    <property type="protein sequence ID" value="MCW9705706.1"/>
    <property type="molecule type" value="Genomic_DNA"/>
</dbReference>
<dbReference type="SUPFAM" id="SSF53271">
    <property type="entry name" value="PRTase-like"/>
    <property type="match status" value="1"/>
</dbReference>
<evidence type="ECO:0000259" key="1">
    <source>
        <dbReference type="Pfam" id="PF00156"/>
    </source>
</evidence>
<evidence type="ECO:0000313" key="2">
    <source>
        <dbReference type="EMBL" id="MCW9705706.1"/>
    </source>
</evidence>
<dbReference type="InterPro" id="IPR029057">
    <property type="entry name" value="PRTase-like"/>
</dbReference>
<dbReference type="CDD" id="cd06223">
    <property type="entry name" value="PRTases_typeI"/>
    <property type="match status" value="1"/>
</dbReference>
<organism evidence="2 3">
    <name type="scientific">Fodinibius salsisoli</name>
    <dbReference type="NCBI Taxonomy" id="2820877"/>
    <lineage>
        <taxon>Bacteria</taxon>
        <taxon>Pseudomonadati</taxon>
        <taxon>Balneolota</taxon>
        <taxon>Balneolia</taxon>
        <taxon>Balneolales</taxon>
        <taxon>Balneolaceae</taxon>
        <taxon>Fodinibius</taxon>
    </lineage>
</organism>
<evidence type="ECO:0000313" key="3">
    <source>
        <dbReference type="Proteomes" id="UP001207918"/>
    </source>
</evidence>
<accession>A0ABT3PIF1</accession>
<comment type="caution">
    <text evidence="2">The sequence shown here is derived from an EMBL/GenBank/DDBJ whole genome shotgun (WGS) entry which is preliminary data.</text>
</comment>
<keyword evidence="2" id="KW-0328">Glycosyltransferase</keyword>
<dbReference type="Pfam" id="PF00156">
    <property type="entry name" value="Pribosyltran"/>
    <property type="match status" value="1"/>
</dbReference>
<dbReference type="GO" id="GO:0016757">
    <property type="term" value="F:glycosyltransferase activity"/>
    <property type="evidence" value="ECO:0007669"/>
    <property type="project" value="UniProtKB-KW"/>
</dbReference>